<keyword evidence="4 8" id="KW-0812">Transmembrane</keyword>
<keyword evidence="6 8" id="KW-0472">Membrane</keyword>
<accession>A0ABN3H769</accession>
<feature type="transmembrane region" description="Helical" evidence="8">
    <location>
        <begin position="103"/>
        <end position="120"/>
    </location>
</feature>
<evidence type="ECO:0000256" key="8">
    <source>
        <dbReference type="SAM" id="Phobius"/>
    </source>
</evidence>
<sequence length="388" mass="41510">MSGSPRQLAGMRTAPDGQPAARARTPPSRLDSVDVVRVLTVGLVIAVHVLAQQPGGVTLSNGAPLIVLHVSREVFFLLTAFVLVYSYRDRAPSRWWAFWRKRYLLICAPYVVWSAVYFLAGGEPLRPAGRALAGFANDLLTGAARYHLYFLLVTMQVYLVFPLLRRLLTATRGTHGWLLAGAVVYQLGCYTAVQRGSVPGLADPSAYLPSYLGFVVAGGVAAWHAETLLRWTLERMWWVFAGCALAVAAGVAVFFVRASALGQPPVLASAVFQPVVVVESVAVAWAFLACGVAWQRRGAPGRRLVRSASDVSFGVYLAHPLLLQGLLAVCAASGLTAVAQRQPGPLVTAVAMAVVPLIYLACWSAVAVALRTPLSLALTGRPRRGARG</sequence>
<feature type="transmembrane region" description="Helical" evidence="8">
    <location>
        <begin position="346"/>
        <end position="370"/>
    </location>
</feature>
<feature type="transmembrane region" description="Helical" evidence="8">
    <location>
        <begin position="237"/>
        <end position="258"/>
    </location>
</feature>
<keyword evidence="3" id="KW-1003">Cell membrane</keyword>
<feature type="transmembrane region" description="Helical" evidence="8">
    <location>
        <begin position="32"/>
        <end position="51"/>
    </location>
</feature>
<keyword evidence="5 8" id="KW-1133">Transmembrane helix</keyword>
<keyword evidence="10" id="KW-0808">Transferase</keyword>
<evidence type="ECO:0000256" key="4">
    <source>
        <dbReference type="ARBA" id="ARBA00022692"/>
    </source>
</evidence>
<feature type="transmembrane region" description="Helical" evidence="8">
    <location>
        <begin position="315"/>
        <end position="340"/>
    </location>
</feature>
<evidence type="ECO:0000259" key="9">
    <source>
        <dbReference type="Pfam" id="PF01757"/>
    </source>
</evidence>
<gene>
    <name evidence="10" type="ORF">GCM10010170_072520</name>
</gene>
<feature type="transmembrane region" description="Helical" evidence="8">
    <location>
        <begin position="146"/>
        <end position="164"/>
    </location>
</feature>
<evidence type="ECO:0000256" key="6">
    <source>
        <dbReference type="ARBA" id="ARBA00023136"/>
    </source>
</evidence>
<feature type="transmembrane region" description="Helical" evidence="8">
    <location>
        <begin position="176"/>
        <end position="193"/>
    </location>
</feature>
<comment type="subcellular location">
    <subcellularLocation>
        <location evidence="1">Cell membrane</location>
        <topology evidence="1">Multi-pass membrane protein</topology>
    </subcellularLocation>
</comment>
<feature type="transmembrane region" description="Helical" evidence="8">
    <location>
        <begin position="63"/>
        <end position="83"/>
    </location>
</feature>
<dbReference type="RefSeq" id="WP_344617118.1">
    <property type="nucleotide sequence ID" value="NZ_BAAARV010000071.1"/>
</dbReference>
<reference evidence="10 11" key="1">
    <citation type="journal article" date="2019" name="Int. J. Syst. Evol. Microbiol.">
        <title>The Global Catalogue of Microorganisms (GCM) 10K type strain sequencing project: providing services to taxonomists for standard genome sequencing and annotation.</title>
        <authorList>
            <consortium name="The Broad Institute Genomics Platform"/>
            <consortium name="The Broad Institute Genome Sequencing Center for Infectious Disease"/>
            <person name="Wu L."/>
            <person name="Ma J."/>
        </authorList>
    </citation>
    <scope>NUCLEOTIDE SEQUENCE [LARGE SCALE GENOMIC DNA]</scope>
    <source>
        <strain evidence="10 11">JCM 3272</strain>
    </source>
</reference>
<dbReference type="Pfam" id="PF01757">
    <property type="entry name" value="Acyl_transf_3"/>
    <property type="match status" value="1"/>
</dbReference>
<proteinExistence type="inferred from homology"/>
<evidence type="ECO:0000256" key="7">
    <source>
        <dbReference type="SAM" id="MobiDB-lite"/>
    </source>
</evidence>
<evidence type="ECO:0000313" key="11">
    <source>
        <dbReference type="Proteomes" id="UP001501444"/>
    </source>
</evidence>
<dbReference type="PANTHER" id="PTHR40074:SF2">
    <property type="entry name" value="O-ACETYLTRANSFERASE WECH"/>
    <property type="match status" value="1"/>
</dbReference>
<evidence type="ECO:0000256" key="5">
    <source>
        <dbReference type="ARBA" id="ARBA00022989"/>
    </source>
</evidence>
<dbReference type="GO" id="GO:0016746">
    <property type="term" value="F:acyltransferase activity"/>
    <property type="evidence" value="ECO:0007669"/>
    <property type="project" value="UniProtKB-KW"/>
</dbReference>
<comment type="caution">
    <text evidence="10">The sequence shown here is derived from an EMBL/GenBank/DDBJ whole genome shotgun (WGS) entry which is preliminary data.</text>
</comment>
<comment type="similarity">
    <text evidence="2">Belongs to the acyltransferase 3 family.</text>
</comment>
<feature type="domain" description="Acyltransferase 3" evidence="9">
    <location>
        <begin position="31"/>
        <end position="357"/>
    </location>
</feature>
<keyword evidence="10" id="KW-0012">Acyltransferase</keyword>
<organism evidence="10 11">
    <name type="scientific">Dactylosporangium salmoneum</name>
    <dbReference type="NCBI Taxonomy" id="53361"/>
    <lineage>
        <taxon>Bacteria</taxon>
        <taxon>Bacillati</taxon>
        <taxon>Actinomycetota</taxon>
        <taxon>Actinomycetes</taxon>
        <taxon>Micromonosporales</taxon>
        <taxon>Micromonosporaceae</taxon>
        <taxon>Dactylosporangium</taxon>
    </lineage>
</organism>
<evidence type="ECO:0000256" key="1">
    <source>
        <dbReference type="ARBA" id="ARBA00004651"/>
    </source>
</evidence>
<feature type="transmembrane region" description="Helical" evidence="8">
    <location>
        <begin position="205"/>
        <end position="225"/>
    </location>
</feature>
<evidence type="ECO:0000256" key="3">
    <source>
        <dbReference type="ARBA" id="ARBA00022475"/>
    </source>
</evidence>
<name>A0ABN3H769_9ACTN</name>
<feature type="transmembrane region" description="Helical" evidence="8">
    <location>
        <begin position="270"/>
        <end position="294"/>
    </location>
</feature>
<evidence type="ECO:0000313" key="10">
    <source>
        <dbReference type="EMBL" id="GAA2371222.1"/>
    </source>
</evidence>
<evidence type="ECO:0000256" key="2">
    <source>
        <dbReference type="ARBA" id="ARBA00007400"/>
    </source>
</evidence>
<keyword evidence="11" id="KW-1185">Reference proteome</keyword>
<protein>
    <submittedName>
        <fullName evidence="10">Acyltransferase</fullName>
    </submittedName>
</protein>
<feature type="region of interest" description="Disordered" evidence="7">
    <location>
        <begin position="1"/>
        <end position="28"/>
    </location>
</feature>
<dbReference type="PANTHER" id="PTHR40074">
    <property type="entry name" value="O-ACETYLTRANSFERASE WECH"/>
    <property type="match status" value="1"/>
</dbReference>
<dbReference type="Proteomes" id="UP001501444">
    <property type="component" value="Unassembled WGS sequence"/>
</dbReference>
<dbReference type="EMBL" id="BAAARV010000071">
    <property type="protein sequence ID" value="GAA2371222.1"/>
    <property type="molecule type" value="Genomic_DNA"/>
</dbReference>
<dbReference type="InterPro" id="IPR002656">
    <property type="entry name" value="Acyl_transf_3_dom"/>
</dbReference>